<dbReference type="KEGG" id="mfn:Ga0123462_1039"/>
<accession>A0A2K8LC91</accession>
<dbReference type="GO" id="GO:0003677">
    <property type="term" value="F:DNA binding"/>
    <property type="evidence" value="ECO:0007669"/>
    <property type="project" value="InterPro"/>
</dbReference>
<dbReference type="Proteomes" id="UP000231637">
    <property type="component" value="Chromosome"/>
</dbReference>
<dbReference type="SMART" id="SM00530">
    <property type="entry name" value="HTH_XRE"/>
    <property type="match status" value="1"/>
</dbReference>
<name>A0A2K8LC91_9PROT</name>
<evidence type="ECO:0000259" key="1">
    <source>
        <dbReference type="PROSITE" id="PS50943"/>
    </source>
</evidence>
<protein>
    <submittedName>
        <fullName evidence="2">Mobile mystery protein A</fullName>
    </submittedName>
</protein>
<dbReference type="RefSeq" id="WP_157821276.1">
    <property type="nucleotide sequence ID" value="NZ_CP018800.1"/>
</dbReference>
<dbReference type="NCBIfam" id="TIGR02612">
    <property type="entry name" value="mob_myst_A"/>
    <property type="match status" value="1"/>
</dbReference>
<dbReference type="AlphaFoldDB" id="A0A2K8LC91"/>
<feature type="domain" description="HTH cro/C1-type" evidence="1">
    <location>
        <begin position="34"/>
        <end position="90"/>
    </location>
</feature>
<gene>
    <name evidence="2" type="ORF">Ga0123462_1039</name>
</gene>
<dbReference type="SUPFAM" id="SSF47413">
    <property type="entry name" value="lambda repressor-like DNA-binding domains"/>
    <property type="match status" value="1"/>
</dbReference>
<dbReference type="PROSITE" id="PS50943">
    <property type="entry name" value="HTH_CROC1"/>
    <property type="match status" value="1"/>
</dbReference>
<dbReference type="InterPro" id="IPR013435">
    <property type="entry name" value="Mobile_mystery_prot_A"/>
</dbReference>
<dbReference type="OrthoDB" id="9785949at2"/>
<proteinExistence type="predicted"/>
<keyword evidence="3" id="KW-1185">Reference proteome</keyword>
<evidence type="ECO:0000313" key="3">
    <source>
        <dbReference type="Proteomes" id="UP000231637"/>
    </source>
</evidence>
<dbReference type="InterPro" id="IPR010982">
    <property type="entry name" value="Lambda_DNA-bd_dom_sf"/>
</dbReference>
<evidence type="ECO:0000313" key="2">
    <source>
        <dbReference type="EMBL" id="ATX81906.1"/>
    </source>
</evidence>
<dbReference type="Gene3D" id="1.10.260.40">
    <property type="entry name" value="lambda repressor-like DNA-binding domains"/>
    <property type="match status" value="1"/>
</dbReference>
<dbReference type="CDD" id="cd00093">
    <property type="entry name" value="HTH_XRE"/>
    <property type="match status" value="1"/>
</dbReference>
<reference evidence="2 3" key="1">
    <citation type="submission" date="2016-12" db="EMBL/GenBank/DDBJ databases">
        <title>Isolation and genomic insights into novel planktonic Zetaproteobacteria from stratified waters of the Chesapeake Bay.</title>
        <authorList>
            <person name="McAllister S.M."/>
            <person name="Kato S."/>
            <person name="Chan C.S."/>
            <person name="Chiu B.K."/>
            <person name="Field E.K."/>
        </authorList>
    </citation>
    <scope>NUCLEOTIDE SEQUENCE [LARGE SCALE GENOMIC DNA]</scope>
    <source>
        <strain evidence="2 3">CP-8</strain>
    </source>
</reference>
<dbReference type="InterPro" id="IPR001387">
    <property type="entry name" value="Cro/C1-type_HTH"/>
</dbReference>
<organism evidence="2 3">
    <name type="scientific">Mariprofundus ferrinatatus</name>
    <dbReference type="NCBI Taxonomy" id="1921087"/>
    <lineage>
        <taxon>Bacteria</taxon>
        <taxon>Pseudomonadati</taxon>
        <taxon>Pseudomonadota</taxon>
        <taxon>Candidatius Mariprofundia</taxon>
        <taxon>Mariprofundales</taxon>
        <taxon>Mariprofundaceae</taxon>
        <taxon>Mariprofundus</taxon>
    </lineage>
</organism>
<sequence>MNVQSRAFARKQLDQKLESFSGLIRSHPPVRGWIRAIRDALGMTGEQLARRIGVQKQRVAALEKGEVAGTATINSLKKAAEAMDCVFVYALVPRDSLEANVEQQARKYAEKIHSAIQHSMVLEQQGLTVDESGQGIKANTEKFIRETPKDIWEIN</sequence>
<dbReference type="Pfam" id="PF01381">
    <property type="entry name" value="HTH_3"/>
    <property type="match status" value="1"/>
</dbReference>
<dbReference type="EMBL" id="CP018800">
    <property type="protein sequence ID" value="ATX81906.1"/>
    <property type="molecule type" value="Genomic_DNA"/>
</dbReference>